<comment type="caution">
    <text evidence="1">The sequence shown here is derived from an EMBL/GenBank/DDBJ whole genome shotgun (WGS) entry which is preliminary data.</text>
</comment>
<gene>
    <name evidence="1" type="ORF">BMI79_07120</name>
</gene>
<organism evidence="1 2">
    <name type="scientific">Serratia oryzae</name>
    <dbReference type="NCBI Taxonomy" id="2034155"/>
    <lineage>
        <taxon>Bacteria</taxon>
        <taxon>Pseudomonadati</taxon>
        <taxon>Pseudomonadota</taxon>
        <taxon>Gammaproteobacteria</taxon>
        <taxon>Enterobacterales</taxon>
        <taxon>Yersiniaceae</taxon>
        <taxon>Serratia</taxon>
    </lineage>
</organism>
<evidence type="ECO:0000313" key="1">
    <source>
        <dbReference type="EMBL" id="OMQ24588.1"/>
    </source>
</evidence>
<dbReference type="RefSeq" id="WP_076941470.1">
    <property type="nucleotide sequence ID" value="NZ_MOXD01000003.1"/>
</dbReference>
<dbReference type="AlphaFoldDB" id="A0A1S8CMV5"/>
<keyword evidence="2" id="KW-1185">Reference proteome</keyword>
<dbReference type="STRING" id="2034155.BMI79_07120"/>
<dbReference type="Proteomes" id="UP000216021">
    <property type="component" value="Unassembled WGS sequence"/>
</dbReference>
<dbReference type="OrthoDB" id="6623844at2"/>
<evidence type="ECO:0000313" key="2">
    <source>
        <dbReference type="Proteomes" id="UP000216021"/>
    </source>
</evidence>
<accession>A0A1S8CMV5</accession>
<proteinExistence type="predicted"/>
<name>A0A1S8CMV5_9GAMM</name>
<sequence length="238" mass="26805">MKSIGAFLILVSVIFHLTGCTSILWTFNKVNAYEYKEKNTFNDKIVSSFKYAGIKLNVKSEREGSSTIPLPQEGVGFIGENNIYFVTEGGEELLAVNGLVKQVPLVSTNDRKYIRININRSERSGVDAEFSQTLEFKVTKLATQLSLSQQSALNKNNFTLKNGYYFIQFEIKGIIINRAQIGEHFDNVETLSKGYDVQFYTHEQTDSFHVGRFLFNTALTPLTLAGDIIIYPLMLASL</sequence>
<dbReference type="EMBL" id="MOXD01000003">
    <property type="protein sequence ID" value="OMQ24588.1"/>
    <property type="molecule type" value="Genomic_DNA"/>
</dbReference>
<reference evidence="1 2" key="1">
    <citation type="submission" date="2016-11" db="EMBL/GenBank/DDBJ databases">
        <title>Rahnella oryzae sp. nov., isolated from rice root.</title>
        <authorList>
            <person name="Zhang X.-X."/>
            <person name="Zhang J."/>
        </authorList>
    </citation>
    <scope>NUCLEOTIDE SEQUENCE [LARGE SCALE GENOMIC DNA]</scope>
    <source>
        <strain evidence="1 2">J11-6</strain>
    </source>
</reference>
<protein>
    <submittedName>
        <fullName evidence="1">Uncharacterized protein</fullName>
    </submittedName>
</protein>